<reference evidence="1" key="1">
    <citation type="submission" date="2021-02" db="EMBL/GenBank/DDBJ databases">
        <authorList>
            <person name="Nowell W R."/>
        </authorList>
    </citation>
    <scope>NUCLEOTIDE SEQUENCE</scope>
</reference>
<dbReference type="Proteomes" id="UP000663873">
    <property type="component" value="Unassembled WGS sequence"/>
</dbReference>
<name>A0A821ZMH2_9BILA</name>
<sequence>MQQKRIFKLIVDGARMLELYRNNLRMVPQDIQPICQEMTIKVNDETDLSDKD</sequence>
<organism evidence="1 2">
    <name type="scientific">Rotaria socialis</name>
    <dbReference type="NCBI Taxonomy" id="392032"/>
    <lineage>
        <taxon>Eukaryota</taxon>
        <taxon>Metazoa</taxon>
        <taxon>Spiralia</taxon>
        <taxon>Gnathifera</taxon>
        <taxon>Rotifera</taxon>
        <taxon>Eurotatoria</taxon>
        <taxon>Bdelloidea</taxon>
        <taxon>Philodinida</taxon>
        <taxon>Philodinidae</taxon>
        <taxon>Rotaria</taxon>
    </lineage>
</organism>
<protein>
    <submittedName>
        <fullName evidence="1">Uncharacterized protein</fullName>
    </submittedName>
</protein>
<proteinExistence type="predicted"/>
<evidence type="ECO:0000313" key="1">
    <source>
        <dbReference type="EMBL" id="CAF4986429.1"/>
    </source>
</evidence>
<dbReference type="EMBL" id="CAJOBP010104943">
    <property type="protein sequence ID" value="CAF4986429.1"/>
    <property type="molecule type" value="Genomic_DNA"/>
</dbReference>
<evidence type="ECO:0000313" key="2">
    <source>
        <dbReference type="Proteomes" id="UP000663873"/>
    </source>
</evidence>
<accession>A0A821ZMH2</accession>
<gene>
    <name evidence="1" type="ORF">UJA718_LOCUS49583</name>
</gene>
<feature type="non-terminal residue" evidence="1">
    <location>
        <position position="52"/>
    </location>
</feature>
<keyword evidence="2" id="KW-1185">Reference proteome</keyword>
<comment type="caution">
    <text evidence="1">The sequence shown here is derived from an EMBL/GenBank/DDBJ whole genome shotgun (WGS) entry which is preliminary data.</text>
</comment>
<dbReference type="AlphaFoldDB" id="A0A821ZMH2"/>